<dbReference type="Proteomes" id="UP000057820">
    <property type="component" value="Plasmid 2"/>
</dbReference>
<reference evidence="3" key="1">
    <citation type="submission" date="2015-03" db="EMBL/GenBank/DDBJ databases">
        <authorList>
            <consortium name="Pathogen Informatics"/>
        </authorList>
    </citation>
    <scope>NUCLEOTIDE SEQUENCE [LARGE SCALE GENOMIC DNA]</scope>
    <source>
        <strain evidence="3">NCTC11134</strain>
        <plasmid evidence="3">2</plasmid>
    </source>
</reference>
<dbReference type="AlphaFoldDB" id="A0A0H5P6W2"/>
<dbReference type="InterPro" id="IPR029058">
    <property type="entry name" value="AB_hydrolase_fold"/>
</dbReference>
<protein>
    <submittedName>
        <fullName evidence="2">Mycolyl transferase 85A</fullName>
        <ecNumber evidence="2">2.3.1.-</ecNumber>
    </submittedName>
</protein>
<keyword evidence="2" id="KW-0808">Transferase</keyword>
<dbReference type="Pfam" id="PF00756">
    <property type="entry name" value="Esterase"/>
    <property type="match status" value="1"/>
</dbReference>
<gene>
    <name evidence="2" type="primary">fbpA_9</name>
    <name evidence="2" type="ORF">ERS450000_05536</name>
</gene>
<proteinExistence type="predicted"/>
<name>A0A0H5P6W2_NOCFR</name>
<dbReference type="RefSeq" id="WP_011210914.1">
    <property type="nucleotide sequence ID" value="NZ_CP031418.1"/>
</dbReference>
<dbReference type="Gene3D" id="3.40.50.1820">
    <property type="entry name" value="alpha/beta hydrolase"/>
    <property type="match status" value="1"/>
</dbReference>
<dbReference type="OMA" id="NMWGPPT"/>
<dbReference type="InterPro" id="IPR000801">
    <property type="entry name" value="Esterase-like"/>
</dbReference>
<evidence type="ECO:0000313" key="2">
    <source>
        <dbReference type="EMBL" id="CRY83525.1"/>
    </source>
</evidence>
<dbReference type="PANTHER" id="PTHR48098:SF1">
    <property type="entry name" value="DIACYLGLYCEROL ACYLTRANSFERASE_MYCOLYLTRANSFERASE AG85A"/>
    <property type="match status" value="1"/>
</dbReference>
<evidence type="ECO:0000313" key="3">
    <source>
        <dbReference type="Proteomes" id="UP000057820"/>
    </source>
</evidence>
<sequence>MIGSGSGTRRGATAVLIALALLLAGAAPAAAAPASGGQQSLARITEIRPENDRLLDLEIHSPAMDSTTRVLLLRAPDPDRPAPTLYLLNGASGHVDGSWHDRTDYQRFFADKQVNVVIPLGGAGSYFTDWRAEDPVLGRQRWATFLTEELPPLLDEHFHGSGANAVAGVSMSGTSVFQLALAAPGLYRAIGSFSGCVRTSDPQGQVMVNAVVASHRGNPVNMWGPPTDPTWRANDPYLHADRLRGTAIYISSGSGLPGPLDNPAAVGGDPMQLGYQLLFGAPLEAVTGMCTRQLRDRLQELRIPATVDLRPTGTHAWGYWQEDLHKAWPMFEAALSE</sequence>
<organism evidence="2 3">
    <name type="scientific">Nocardia farcinica</name>
    <dbReference type="NCBI Taxonomy" id="37329"/>
    <lineage>
        <taxon>Bacteria</taxon>
        <taxon>Bacillati</taxon>
        <taxon>Actinomycetota</taxon>
        <taxon>Actinomycetes</taxon>
        <taxon>Mycobacteriales</taxon>
        <taxon>Nocardiaceae</taxon>
        <taxon>Nocardia</taxon>
    </lineage>
</organism>
<geneLocation type="plasmid" evidence="2">
    <name>2</name>
</geneLocation>
<feature type="chain" id="PRO_5005221842" evidence="1">
    <location>
        <begin position="32"/>
        <end position="337"/>
    </location>
</feature>
<dbReference type="KEGG" id="nfr:ERS450000_05536"/>
<dbReference type="InterPro" id="IPR050583">
    <property type="entry name" value="Mycobacterial_A85_antigen"/>
</dbReference>
<dbReference type="SUPFAM" id="SSF53474">
    <property type="entry name" value="alpha/beta-Hydrolases"/>
    <property type="match status" value="1"/>
</dbReference>
<keyword evidence="2" id="KW-0012">Acyltransferase</keyword>
<dbReference type="GeneID" id="61135002"/>
<keyword evidence="1" id="KW-0732">Signal</keyword>
<dbReference type="EC" id="2.3.1.-" evidence="2"/>
<evidence type="ECO:0000256" key="1">
    <source>
        <dbReference type="SAM" id="SignalP"/>
    </source>
</evidence>
<dbReference type="PANTHER" id="PTHR48098">
    <property type="entry name" value="ENTEROCHELIN ESTERASE-RELATED"/>
    <property type="match status" value="1"/>
</dbReference>
<feature type="signal peptide" evidence="1">
    <location>
        <begin position="1"/>
        <end position="31"/>
    </location>
</feature>
<dbReference type="EMBL" id="LN868939">
    <property type="protein sequence ID" value="CRY83525.1"/>
    <property type="molecule type" value="Genomic_DNA"/>
</dbReference>
<keyword evidence="2" id="KW-0614">Plasmid</keyword>
<dbReference type="GO" id="GO:0016747">
    <property type="term" value="F:acyltransferase activity, transferring groups other than amino-acyl groups"/>
    <property type="evidence" value="ECO:0007669"/>
    <property type="project" value="TreeGrafter"/>
</dbReference>
<accession>A0A0H5P6W2</accession>